<keyword evidence="4" id="KW-1185">Reference proteome</keyword>
<proteinExistence type="predicted"/>
<reference evidence="3" key="1">
    <citation type="submission" date="2023-03" db="EMBL/GenBank/DDBJ databases">
        <title>Massive genome expansion in bonnet fungi (Mycena s.s.) driven by repeated elements and novel gene families across ecological guilds.</title>
        <authorList>
            <consortium name="Lawrence Berkeley National Laboratory"/>
            <person name="Harder C.B."/>
            <person name="Miyauchi S."/>
            <person name="Viragh M."/>
            <person name="Kuo A."/>
            <person name="Thoen E."/>
            <person name="Andreopoulos B."/>
            <person name="Lu D."/>
            <person name="Skrede I."/>
            <person name="Drula E."/>
            <person name="Henrissat B."/>
            <person name="Morin E."/>
            <person name="Kohler A."/>
            <person name="Barry K."/>
            <person name="LaButti K."/>
            <person name="Morin E."/>
            <person name="Salamov A."/>
            <person name="Lipzen A."/>
            <person name="Mereny Z."/>
            <person name="Hegedus B."/>
            <person name="Baldrian P."/>
            <person name="Stursova M."/>
            <person name="Weitz H."/>
            <person name="Taylor A."/>
            <person name="Grigoriev I.V."/>
            <person name="Nagy L.G."/>
            <person name="Martin F."/>
            <person name="Kauserud H."/>
        </authorList>
    </citation>
    <scope>NUCLEOTIDE SEQUENCE</scope>
    <source>
        <strain evidence="3">9284</strain>
    </source>
</reference>
<accession>A0AAD7BS04</accession>
<dbReference type="AlphaFoldDB" id="A0AAD7BS04"/>
<evidence type="ECO:0000313" key="4">
    <source>
        <dbReference type="Proteomes" id="UP001221142"/>
    </source>
</evidence>
<feature type="transmembrane region" description="Helical" evidence="2">
    <location>
        <begin position="122"/>
        <end position="143"/>
    </location>
</feature>
<organism evidence="3 4">
    <name type="scientific">Roridomyces roridus</name>
    <dbReference type="NCBI Taxonomy" id="1738132"/>
    <lineage>
        <taxon>Eukaryota</taxon>
        <taxon>Fungi</taxon>
        <taxon>Dikarya</taxon>
        <taxon>Basidiomycota</taxon>
        <taxon>Agaricomycotina</taxon>
        <taxon>Agaricomycetes</taxon>
        <taxon>Agaricomycetidae</taxon>
        <taxon>Agaricales</taxon>
        <taxon>Marasmiineae</taxon>
        <taxon>Mycenaceae</taxon>
        <taxon>Roridomyces</taxon>
    </lineage>
</organism>
<sequence length="229" mass="24886">MGVRMNLLSGLIDSVEAVANFINSAYGVDGWVPIVGGSSLFAELTWTQRQVLTTNLAGITGRSQTIYTSQISGLQPYPQGAVVGGNLTSITISMPYYDTPTYVLQEVRDANPISGFSTLGGLWTSVDGVFAMVFGANVVYFLLGRRHLSALGIAHVFQRGALIRRWHEDFPKLHTEGGLPGSKDAGIVAFIRQRFIDIDDPRNDDDEDNLKERLLSSGTSQHSHSVSIV</sequence>
<feature type="region of interest" description="Disordered" evidence="1">
    <location>
        <begin position="202"/>
        <end position="229"/>
    </location>
</feature>
<name>A0AAD7BS04_9AGAR</name>
<protein>
    <submittedName>
        <fullName evidence="3">Uncharacterized protein</fullName>
    </submittedName>
</protein>
<dbReference type="EMBL" id="JARKIF010000010">
    <property type="protein sequence ID" value="KAJ7628937.1"/>
    <property type="molecule type" value="Genomic_DNA"/>
</dbReference>
<keyword evidence="2" id="KW-0812">Transmembrane</keyword>
<gene>
    <name evidence="3" type="ORF">FB45DRAFT_919582</name>
</gene>
<evidence type="ECO:0000256" key="1">
    <source>
        <dbReference type="SAM" id="MobiDB-lite"/>
    </source>
</evidence>
<evidence type="ECO:0000313" key="3">
    <source>
        <dbReference type="EMBL" id="KAJ7628937.1"/>
    </source>
</evidence>
<feature type="compositionally biased region" description="Low complexity" evidence="1">
    <location>
        <begin position="216"/>
        <end position="229"/>
    </location>
</feature>
<dbReference type="Proteomes" id="UP001221142">
    <property type="component" value="Unassembled WGS sequence"/>
</dbReference>
<comment type="caution">
    <text evidence="3">The sequence shown here is derived from an EMBL/GenBank/DDBJ whole genome shotgun (WGS) entry which is preliminary data.</text>
</comment>
<evidence type="ECO:0000256" key="2">
    <source>
        <dbReference type="SAM" id="Phobius"/>
    </source>
</evidence>
<keyword evidence="2" id="KW-0472">Membrane</keyword>
<keyword evidence="2" id="KW-1133">Transmembrane helix</keyword>